<dbReference type="EMBL" id="JAKXMK010000006">
    <property type="protein sequence ID" value="MCH6165479.1"/>
    <property type="molecule type" value="Genomic_DNA"/>
</dbReference>
<dbReference type="InterPro" id="IPR001663">
    <property type="entry name" value="Rng_hydr_dOase-A"/>
</dbReference>
<keyword evidence="5" id="KW-0560">Oxidoreductase</keyword>
<dbReference type="Pfam" id="PF00848">
    <property type="entry name" value="Ring_hydroxyl_A"/>
    <property type="match status" value="1"/>
</dbReference>
<evidence type="ECO:0000256" key="4">
    <source>
        <dbReference type="ARBA" id="ARBA00022964"/>
    </source>
</evidence>
<evidence type="ECO:0000256" key="8">
    <source>
        <dbReference type="ARBA" id="ARBA00023027"/>
    </source>
</evidence>
<dbReference type="PANTHER" id="PTHR43756:SF1">
    <property type="entry name" value="3-PHENYLPROPIONATE_CINNAMIC ACID DIOXYGENASE SUBUNIT ALPHA"/>
    <property type="match status" value="1"/>
</dbReference>
<dbReference type="SUPFAM" id="SSF50022">
    <property type="entry name" value="ISP domain"/>
    <property type="match status" value="1"/>
</dbReference>
<dbReference type="RefSeq" id="WP_241035517.1">
    <property type="nucleotide sequence ID" value="NZ_BAAAJF010000032.1"/>
</dbReference>
<evidence type="ECO:0000256" key="2">
    <source>
        <dbReference type="ARBA" id="ARBA00022714"/>
    </source>
</evidence>
<keyword evidence="6" id="KW-0408">Iron</keyword>
<keyword evidence="4" id="KW-0223">Dioxygenase</keyword>
<keyword evidence="2" id="KW-0001">2Fe-2S</keyword>
<dbReference type="Pfam" id="PF00355">
    <property type="entry name" value="Rieske"/>
    <property type="match status" value="1"/>
</dbReference>
<dbReference type="PANTHER" id="PTHR43756">
    <property type="entry name" value="CHOLINE MONOOXYGENASE, CHLOROPLASTIC"/>
    <property type="match status" value="1"/>
</dbReference>
<dbReference type="Proteomes" id="UP001299970">
    <property type="component" value="Unassembled WGS sequence"/>
</dbReference>
<keyword evidence="7" id="KW-0411">Iron-sulfur</keyword>
<keyword evidence="11" id="KW-1185">Reference proteome</keyword>
<reference evidence="10 11" key="1">
    <citation type="submission" date="2022-03" db="EMBL/GenBank/DDBJ databases">
        <title>Pseudonocardia alaer sp. nov., a novel actinomycete isolated from reed forest soil.</title>
        <authorList>
            <person name="Wang L."/>
        </authorList>
    </citation>
    <scope>NUCLEOTIDE SEQUENCE [LARGE SCALE GENOMIC DNA]</scope>
    <source>
        <strain evidence="10 11">Y-16303</strain>
    </source>
</reference>
<dbReference type="PRINTS" id="PR00090">
    <property type="entry name" value="RNGDIOXGNASE"/>
</dbReference>
<keyword evidence="3" id="KW-0479">Metal-binding</keyword>
<gene>
    <name evidence="10" type="ORF">MMF94_07280</name>
</gene>
<dbReference type="Gene3D" id="2.102.10.10">
    <property type="entry name" value="Rieske [2Fe-2S] iron-sulphur domain"/>
    <property type="match status" value="1"/>
</dbReference>
<comment type="caution">
    <text evidence="10">The sequence shown here is derived from an EMBL/GenBank/DDBJ whole genome shotgun (WGS) entry which is preliminary data.</text>
</comment>
<dbReference type="InterPro" id="IPR036922">
    <property type="entry name" value="Rieske_2Fe-2S_sf"/>
</dbReference>
<dbReference type="PROSITE" id="PS00570">
    <property type="entry name" value="RING_HYDROXYL_ALPHA"/>
    <property type="match status" value="1"/>
</dbReference>
<dbReference type="InterPro" id="IPR015879">
    <property type="entry name" value="Ring_hydroxy_dOase_asu_C_dom"/>
</dbReference>
<sequence>MRTASYEDLDHLVQPDRVHGSVYTDPTLFAEEMRSIFGRTWVYVAHESEIAHPGDYRSTTIGLQPVIVTRDADGGIHVLLNRCRHRASVVCRERSGNANFFRCPFHGWTYRNSGELLGVPMNRRYSPENLDKPALGLTPVARVDSYRGLVFASLNPDVPDLAEHLGGARHYLDRVFLHPAFEKTLNLSAGRNVHEYPANWKHAIEGGVDGYHAITLHETWFKIRDQSPDRTHARLGSRDETIGYSEAHPGGHVLLARWPSDGDVEEFRKTYPEYTSRLESEHGDALLRDFLGQFNVLIFPNLHITLQNLRVITPISPTRTQITMSPMLIGDAPDDLNAERLREFEEAFATGSFIAPDDSEAFVCVQEGVAADVDPWLLLSRGLHDEERLPGGGYRGKPSDETPQRGLFREWKRLLQEGRTA</sequence>
<protein>
    <submittedName>
        <fullName evidence="10">Rieske 2Fe-2S domain-containing protein</fullName>
    </submittedName>
</protein>
<evidence type="ECO:0000256" key="5">
    <source>
        <dbReference type="ARBA" id="ARBA00023002"/>
    </source>
</evidence>
<evidence type="ECO:0000256" key="6">
    <source>
        <dbReference type="ARBA" id="ARBA00023004"/>
    </source>
</evidence>
<dbReference type="PROSITE" id="PS51296">
    <property type="entry name" value="RIESKE"/>
    <property type="match status" value="1"/>
</dbReference>
<proteinExistence type="inferred from homology"/>
<evidence type="ECO:0000256" key="3">
    <source>
        <dbReference type="ARBA" id="ARBA00022723"/>
    </source>
</evidence>
<dbReference type="SUPFAM" id="SSF55961">
    <property type="entry name" value="Bet v1-like"/>
    <property type="match status" value="1"/>
</dbReference>
<accession>A0ABS9TAA4</accession>
<organism evidence="10 11">
    <name type="scientific">Pseudonocardia alaniniphila</name>
    <dbReference type="NCBI Taxonomy" id="75291"/>
    <lineage>
        <taxon>Bacteria</taxon>
        <taxon>Bacillati</taxon>
        <taxon>Actinomycetota</taxon>
        <taxon>Actinomycetes</taxon>
        <taxon>Pseudonocardiales</taxon>
        <taxon>Pseudonocardiaceae</taxon>
        <taxon>Pseudonocardia</taxon>
    </lineage>
</organism>
<evidence type="ECO:0000313" key="11">
    <source>
        <dbReference type="Proteomes" id="UP001299970"/>
    </source>
</evidence>
<keyword evidence="8" id="KW-0520">NAD</keyword>
<evidence type="ECO:0000256" key="1">
    <source>
        <dbReference type="ARBA" id="ARBA00008751"/>
    </source>
</evidence>
<dbReference type="InterPro" id="IPR017941">
    <property type="entry name" value="Rieske_2Fe-2S"/>
</dbReference>
<dbReference type="Gene3D" id="3.90.380.10">
    <property type="entry name" value="Naphthalene 1,2-dioxygenase Alpha Subunit, Chain A, domain 1"/>
    <property type="match status" value="1"/>
</dbReference>
<feature type="domain" description="Rieske" evidence="9">
    <location>
        <begin position="42"/>
        <end position="152"/>
    </location>
</feature>
<evidence type="ECO:0000259" key="9">
    <source>
        <dbReference type="PROSITE" id="PS51296"/>
    </source>
</evidence>
<evidence type="ECO:0000256" key="7">
    <source>
        <dbReference type="ARBA" id="ARBA00023014"/>
    </source>
</evidence>
<dbReference type="InterPro" id="IPR015881">
    <property type="entry name" value="ARHD_Rieske_2Fe_2S"/>
</dbReference>
<evidence type="ECO:0000313" key="10">
    <source>
        <dbReference type="EMBL" id="MCH6165479.1"/>
    </source>
</evidence>
<name>A0ABS9TAA4_9PSEU</name>
<comment type="similarity">
    <text evidence="1">Belongs to the bacterial ring-hydroxylating dioxygenase alpha subunit family.</text>
</comment>